<dbReference type="NCBIfam" id="TIGR00017">
    <property type="entry name" value="cmk"/>
    <property type="match status" value="1"/>
</dbReference>
<dbReference type="InterPro" id="IPR011994">
    <property type="entry name" value="Cytidylate_kinase_dom"/>
</dbReference>
<organism evidence="10 11">
    <name type="scientific">Brevundimonas faecalis</name>
    <dbReference type="NCBI Taxonomy" id="947378"/>
    <lineage>
        <taxon>Bacteria</taxon>
        <taxon>Pseudomonadati</taxon>
        <taxon>Pseudomonadota</taxon>
        <taxon>Alphaproteobacteria</taxon>
        <taxon>Caulobacterales</taxon>
        <taxon>Caulobacteraceae</taxon>
        <taxon>Brevundimonas</taxon>
    </lineage>
</organism>
<comment type="similarity">
    <text evidence="1 8">Belongs to the cytidylate kinase family. Type 1 subfamily.</text>
</comment>
<keyword evidence="5 8" id="KW-0067">ATP-binding</keyword>
<comment type="caution">
    <text evidence="10">The sequence shown here is derived from an EMBL/GenBank/DDBJ whole genome shotgun (WGS) entry which is preliminary data.</text>
</comment>
<evidence type="ECO:0000256" key="7">
    <source>
        <dbReference type="ARBA" id="ARBA00048478"/>
    </source>
</evidence>
<dbReference type="InterPro" id="IPR003136">
    <property type="entry name" value="Cytidylate_kin"/>
</dbReference>
<evidence type="ECO:0000259" key="9">
    <source>
        <dbReference type="Pfam" id="PF02224"/>
    </source>
</evidence>
<evidence type="ECO:0000256" key="1">
    <source>
        <dbReference type="ARBA" id="ARBA00009427"/>
    </source>
</evidence>
<reference evidence="10 11" key="1">
    <citation type="submission" date="2024-06" db="EMBL/GenBank/DDBJ databases">
        <title>Sorghum-associated microbial communities from plants grown in Nebraska, USA.</title>
        <authorList>
            <person name="Schachtman D."/>
        </authorList>
    </citation>
    <scope>NUCLEOTIDE SEQUENCE [LARGE SCALE GENOMIC DNA]</scope>
    <source>
        <strain evidence="10 11">2814</strain>
    </source>
</reference>
<proteinExistence type="inferred from homology"/>
<evidence type="ECO:0000256" key="6">
    <source>
        <dbReference type="ARBA" id="ARBA00047615"/>
    </source>
</evidence>
<dbReference type="InterPro" id="IPR027417">
    <property type="entry name" value="P-loop_NTPase"/>
</dbReference>
<dbReference type="CDD" id="cd02020">
    <property type="entry name" value="CMPK"/>
    <property type="match status" value="1"/>
</dbReference>
<keyword evidence="2 8" id="KW-0808">Transferase</keyword>
<dbReference type="EMBL" id="JBEPTF010000006">
    <property type="protein sequence ID" value="MET4685311.1"/>
    <property type="molecule type" value="Genomic_DNA"/>
</dbReference>
<dbReference type="SUPFAM" id="SSF52540">
    <property type="entry name" value="P-loop containing nucleoside triphosphate hydrolases"/>
    <property type="match status" value="1"/>
</dbReference>
<evidence type="ECO:0000256" key="3">
    <source>
        <dbReference type="ARBA" id="ARBA00022741"/>
    </source>
</evidence>
<dbReference type="Gene3D" id="3.40.50.300">
    <property type="entry name" value="P-loop containing nucleotide triphosphate hydrolases"/>
    <property type="match status" value="1"/>
</dbReference>
<accession>A0ABV2RFF1</accession>
<name>A0ABV2RFF1_9CAUL</name>
<evidence type="ECO:0000313" key="11">
    <source>
        <dbReference type="Proteomes" id="UP001549313"/>
    </source>
</evidence>
<feature type="domain" description="Cytidylate kinase" evidence="9">
    <location>
        <begin position="17"/>
        <end position="212"/>
    </location>
</feature>
<dbReference type="GO" id="GO:0016301">
    <property type="term" value="F:kinase activity"/>
    <property type="evidence" value="ECO:0007669"/>
    <property type="project" value="UniProtKB-KW"/>
</dbReference>
<feature type="binding site" evidence="8">
    <location>
        <begin position="21"/>
        <end position="29"/>
    </location>
    <ligand>
        <name>ATP</name>
        <dbReference type="ChEBI" id="CHEBI:30616"/>
    </ligand>
</feature>
<dbReference type="Proteomes" id="UP001549313">
    <property type="component" value="Unassembled WGS sequence"/>
</dbReference>
<evidence type="ECO:0000256" key="4">
    <source>
        <dbReference type="ARBA" id="ARBA00022777"/>
    </source>
</evidence>
<evidence type="ECO:0000256" key="8">
    <source>
        <dbReference type="HAMAP-Rule" id="MF_00238"/>
    </source>
</evidence>
<keyword evidence="3 8" id="KW-0547">Nucleotide-binding</keyword>
<evidence type="ECO:0000256" key="5">
    <source>
        <dbReference type="ARBA" id="ARBA00022840"/>
    </source>
</evidence>
<keyword evidence="8" id="KW-0963">Cytoplasm</keyword>
<comment type="catalytic activity">
    <reaction evidence="7 8">
        <text>CMP + ATP = CDP + ADP</text>
        <dbReference type="Rhea" id="RHEA:11600"/>
        <dbReference type="ChEBI" id="CHEBI:30616"/>
        <dbReference type="ChEBI" id="CHEBI:58069"/>
        <dbReference type="ChEBI" id="CHEBI:60377"/>
        <dbReference type="ChEBI" id="CHEBI:456216"/>
        <dbReference type="EC" id="2.7.4.25"/>
    </reaction>
</comment>
<protein>
    <recommendedName>
        <fullName evidence="8">Cytidylate kinase</fullName>
        <shortName evidence="8">CK</shortName>
        <ecNumber evidence="8">2.7.4.25</ecNumber>
    </recommendedName>
    <alternativeName>
        <fullName evidence="8">Cytidine monophosphate kinase</fullName>
        <shortName evidence="8">CMP kinase</shortName>
    </alternativeName>
</protein>
<dbReference type="HAMAP" id="MF_00238">
    <property type="entry name" value="Cytidyl_kinase_type1"/>
    <property type="match status" value="1"/>
</dbReference>
<keyword evidence="11" id="KW-1185">Reference proteome</keyword>
<sequence>MRGRPRRKPDLSKNLVIAVDGPAASGKGTIAARLARAYGLPHLDTGLLYRAVGLAVLDAGQDLDDAEAAATAALSLDISGLSDNPRLTERDAGEAASRVASHPGVRAALLKLQQDFAAQLGGAVLDGRDIGTVIAPDAVAKLYVTASPEVRAERRWKQLTARGQDIAFEDMLEDIRRRDARDSGRDSAPMVQAKDAVLLDTTDLGIEAAFDAARRIVEAARARHGL</sequence>
<gene>
    <name evidence="8" type="primary">cmk</name>
    <name evidence="10" type="ORF">ABIE19_003262</name>
</gene>
<evidence type="ECO:0000313" key="10">
    <source>
        <dbReference type="EMBL" id="MET4685311.1"/>
    </source>
</evidence>
<comment type="catalytic activity">
    <reaction evidence="6 8">
        <text>dCMP + ATP = dCDP + ADP</text>
        <dbReference type="Rhea" id="RHEA:25094"/>
        <dbReference type="ChEBI" id="CHEBI:30616"/>
        <dbReference type="ChEBI" id="CHEBI:57566"/>
        <dbReference type="ChEBI" id="CHEBI:58593"/>
        <dbReference type="ChEBI" id="CHEBI:456216"/>
        <dbReference type="EC" id="2.7.4.25"/>
    </reaction>
</comment>
<dbReference type="EC" id="2.7.4.25" evidence="8"/>
<evidence type="ECO:0000256" key="2">
    <source>
        <dbReference type="ARBA" id="ARBA00022679"/>
    </source>
</evidence>
<keyword evidence="4 8" id="KW-0418">Kinase</keyword>
<dbReference type="Pfam" id="PF02224">
    <property type="entry name" value="Cytidylate_kin"/>
    <property type="match status" value="1"/>
</dbReference>
<comment type="subcellular location">
    <subcellularLocation>
        <location evidence="8">Cytoplasm</location>
    </subcellularLocation>
</comment>